<evidence type="ECO:0000256" key="1">
    <source>
        <dbReference type="ARBA" id="ARBA00004479"/>
    </source>
</evidence>
<evidence type="ECO:0000256" key="8">
    <source>
        <dbReference type="ARBA" id="ARBA00023170"/>
    </source>
</evidence>
<dbReference type="PANTHER" id="PTHR48006:SF73">
    <property type="entry name" value="PROTEIN KINASE DOMAIN-CONTAINING PROTEIN"/>
    <property type="match status" value="1"/>
</dbReference>
<keyword evidence="6" id="KW-1133">Transmembrane helix</keyword>
<evidence type="ECO:0000256" key="2">
    <source>
        <dbReference type="ARBA" id="ARBA00022614"/>
    </source>
</evidence>
<accession>A0AAV8PYQ1</accession>
<sequence length="252" mass="27940">MEIVSKLRHRHLVSIIGHCIVSSQACANTMDTIFLVSEYINNGTLRDQLSEWRQQETMKWPQRVSAVIGVARGIQFLHTVAVPGIVGNDLNMDNILLDQTLTTKISNYNLPTLPNFKNNRVGHEIPLTNAADKGALGSVADGEKEDIYQLGLILLEVITGKSAGSKNELDFLRHKLQKILVENPANLKGLTDPAIRESSALDSLTTAVEISLSCTSRDPKQRPSIDDVLWNLQYSVQVQDGWTSSERLDIQI</sequence>
<proteinExistence type="predicted"/>
<dbReference type="SUPFAM" id="SSF56112">
    <property type="entry name" value="Protein kinase-like (PK-like)"/>
    <property type="match status" value="1"/>
</dbReference>
<keyword evidence="12" id="KW-1185">Reference proteome</keyword>
<reference evidence="11 12" key="1">
    <citation type="submission" date="2022-12" db="EMBL/GenBank/DDBJ databases">
        <title>Chromosome-scale assembly of the Ensete ventricosum genome.</title>
        <authorList>
            <person name="Dussert Y."/>
            <person name="Stocks J."/>
            <person name="Wendawek A."/>
            <person name="Woldeyes F."/>
            <person name="Nichols R.A."/>
            <person name="Borrell J.S."/>
        </authorList>
    </citation>
    <scope>NUCLEOTIDE SEQUENCE [LARGE SCALE GENOMIC DNA]</scope>
    <source>
        <strain evidence="12">cv. Maze</strain>
        <tissue evidence="11">Seeds</tissue>
    </source>
</reference>
<evidence type="ECO:0000256" key="4">
    <source>
        <dbReference type="ARBA" id="ARBA00022729"/>
    </source>
</evidence>
<dbReference type="GO" id="GO:0004672">
    <property type="term" value="F:protein kinase activity"/>
    <property type="evidence" value="ECO:0007669"/>
    <property type="project" value="InterPro"/>
</dbReference>
<evidence type="ECO:0000256" key="6">
    <source>
        <dbReference type="ARBA" id="ARBA00022989"/>
    </source>
</evidence>
<dbReference type="InterPro" id="IPR000719">
    <property type="entry name" value="Prot_kinase_dom"/>
</dbReference>
<keyword evidence="9" id="KW-0325">Glycoprotein</keyword>
<evidence type="ECO:0000313" key="11">
    <source>
        <dbReference type="EMBL" id="KAJ8464455.1"/>
    </source>
</evidence>
<keyword evidence="4" id="KW-0732">Signal</keyword>
<protein>
    <recommendedName>
        <fullName evidence="10">Protein kinase domain-containing protein</fullName>
    </recommendedName>
</protein>
<comment type="subcellular location">
    <subcellularLocation>
        <location evidence="1">Membrane</location>
        <topology evidence="1">Single-pass type I membrane protein</topology>
    </subcellularLocation>
</comment>
<keyword evidence="2" id="KW-0433">Leucine-rich repeat</keyword>
<dbReference type="InterPro" id="IPR011009">
    <property type="entry name" value="Kinase-like_dom_sf"/>
</dbReference>
<evidence type="ECO:0000313" key="12">
    <source>
        <dbReference type="Proteomes" id="UP001222027"/>
    </source>
</evidence>
<evidence type="ECO:0000256" key="3">
    <source>
        <dbReference type="ARBA" id="ARBA00022692"/>
    </source>
</evidence>
<evidence type="ECO:0000256" key="5">
    <source>
        <dbReference type="ARBA" id="ARBA00022737"/>
    </source>
</evidence>
<evidence type="ECO:0000256" key="9">
    <source>
        <dbReference type="ARBA" id="ARBA00023180"/>
    </source>
</evidence>
<dbReference type="InterPro" id="IPR001245">
    <property type="entry name" value="Ser-Thr/Tyr_kinase_cat_dom"/>
</dbReference>
<feature type="domain" description="Protein kinase" evidence="10">
    <location>
        <begin position="1"/>
        <end position="234"/>
    </location>
</feature>
<name>A0AAV8PYQ1_ENSVE</name>
<keyword evidence="7" id="KW-0472">Membrane</keyword>
<evidence type="ECO:0000256" key="7">
    <source>
        <dbReference type="ARBA" id="ARBA00023136"/>
    </source>
</evidence>
<dbReference type="FunFam" id="1.10.510.10:FF:000431">
    <property type="entry name" value="Putative inactive leucine-rich repeat receptor-like protein kinase"/>
    <property type="match status" value="1"/>
</dbReference>
<dbReference type="PANTHER" id="PTHR48006">
    <property type="entry name" value="LEUCINE-RICH REPEAT-CONTAINING PROTEIN DDB_G0281931-RELATED"/>
    <property type="match status" value="1"/>
</dbReference>
<dbReference type="PROSITE" id="PS50011">
    <property type="entry name" value="PROTEIN_KINASE_DOM"/>
    <property type="match status" value="1"/>
</dbReference>
<dbReference type="GO" id="GO:0016020">
    <property type="term" value="C:membrane"/>
    <property type="evidence" value="ECO:0007669"/>
    <property type="project" value="UniProtKB-SubCell"/>
</dbReference>
<dbReference type="Pfam" id="PF07714">
    <property type="entry name" value="PK_Tyr_Ser-Thr"/>
    <property type="match status" value="1"/>
</dbReference>
<gene>
    <name evidence="11" type="ORF">OPV22_027007</name>
</gene>
<keyword evidence="8" id="KW-0675">Receptor</keyword>
<dbReference type="GO" id="GO:0005524">
    <property type="term" value="F:ATP binding"/>
    <property type="evidence" value="ECO:0007669"/>
    <property type="project" value="InterPro"/>
</dbReference>
<keyword evidence="3" id="KW-0812">Transmembrane</keyword>
<keyword evidence="5" id="KW-0677">Repeat</keyword>
<organism evidence="11 12">
    <name type="scientific">Ensete ventricosum</name>
    <name type="common">Abyssinian banana</name>
    <name type="synonym">Musa ensete</name>
    <dbReference type="NCBI Taxonomy" id="4639"/>
    <lineage>
        <taxon>Eukaryota</taxon>
        <taxon>Viridiplantae</taxon>
        <taxon>Streptophyta</taxon>
        <taxon>Embryophyta</taxon>
        <taxon>Tracheophyta</taxon>
        <taxon>Spermatophyta</taxon>
        <taxon>Magnoliopsida</taxon>
        <taxon>Liliopsida</taxon>
        <taxon>Zingiberales</taxon>
        <taxon>Musaceae</taxon>
        <taxon>Ensete</taxon>
    </lineage>
</organism>
<evidence type="ECO:0000259" key="10">
    <source>
        <dbReference type="PROSITE" id="PS50011"/>
    </source>
</evidence>
<dbReference type="InterPro" id="IPR051824">
    <property type="entry name" value="LRR_Rcpt-Like_S/T_Kinase"/>
</dbReference>
<dbReference type="Gene3D" id="1.10.510.10">
    <property type="entry name" value="Transferase(Phosphotransferase) domain 1"/>
    <property type="match status" value="1"/>
</dbReference>
<comment type="caution">
    <text evidence="11">The sequence shown here is derived from an EMBL/GenBank/DDBJ whole genome shotgun (WGS) entry which is preliminary data.</text>
</comment>
<dbReference type="PROSITE" id="PS51257">
    <property type="entry name" value="PROKAR_LIPOPROTEIN"/>
    <property type="match status" value="1"/>
</dbReference>
<dbReference type="AlphaFoldDB" id="A0AAV8PYQ1"/>
<dbReference type="Proteomes" id="UP001222027">
    <property type="component" value="Unassembled WGS sequence"/>
</dbReference>
<dbReference type="EMBL" id="JAQQAF010000008">
    <property type="protein sequence ID" value="KAJ8464455.1"/>
    <property type="molecule type" value="Genomic_DNA"/>
</dbReference>